<name>A0A9X9Q7I3_GULGU</name>
<sequence>MGLGHVPGVFRRSVVWTECQVFADVSSAFIQVTTKPVWSEPEKHCPVIFLSDF</sequence>
<keyword evidence="2" id="KW-1185">Reference proteome</keyword>
<dbReference type="EMBL" id="CYRY02043445">
    <property type="protein sequence ID" value="VCX37857.1"/>
    <property type="molecule type" value="Genomic_DNA"/>
</dbReference>
<dbReference type="Proteomes" id="UP000269945">
    <property type="component" value="Unassembled WGS sequence"/>
</dbReference>
<proteinExistence type="predicted"/>
<evidence type="ECO:0000313" key="2">
    <source>
        <dbReference type="Proteomes" id="UP000269945"/>
    </source>
</evidence>
<dbReference type="AlphaFoldDB" id="A0A9X9Q7I3"/>
<protein>
    <submittedName>
        <fullName evidence="1">Uncharacterized protein</fullName>
    </submittedName>
</protein>
<organism evidence="1 2">
    <name type="scientific">Gulo gulo</name>
    <name type="common">Wolverine</name>
    <name type="synonym">Gluton</name>
    <dbReference type="NCBI Taxonomy" id="48420"/>
    <lineage>
        <taxon>Eukaryota</taxon>
        <taxon>Metazoa</taxon>
        <taxon>Chordata</taxon>
        <taxon>Craniata</taxon>
        <taxon>Vertebrata</taxon>
        <taxon>Euteleostomi</taxon>
        <taxon>Mammalia</taxon>
        <taxon>Eutheria</taxon>
        <taxon>Laurasiatheria</taxon>
        <taxon>Carnivora</taxon>
        <taxon>Caniformia</taxon>
        <taxon>Musteloidea</taxon>
        <taxon>Mustelidae</taxon>
        <taxon>Guloninae</taxon>
        <taxon>Gulo</taxon>
    </lineage>
</organism>
<accession>A0A9X9Q7I3</accession>
<reference evidence="1 2" key="1">
    <citation type="submission" date="2018-10" db="EMBL/GenBank/DDBJ databases">
        <authorList>
            <person name="Ekblom R."/>
            <person name="Jareborg N."/>
        </authorList>
    </citation>
    <scope>NUCLEOTIDE SEQUENCE [LARGE SCALE GENOMIC DNA]</scope>
    <source>
        <tissue evidence="1">Muscle</tissue>
    </source>
</reference>
<evidence type="ECO:0000313" key="1">
    <source>
        <dbReference type="EMBL" id="VCX37857.1"/>
    </source>
</evidence>
<gene>
    <name evidence="1" type="ORF">BN2614_LOCUS3</name>
</gene>
<comment type="caution">
    <text evidence="1">The sequence shown here is derived from an EMBL/GenBank/DDBJ whole genome shotgun (WGS) entry which is preliminary data.</text>
</comment>